<evidence type="ECO:0008006" key="3">
    <source>
        <dbReference type="Google" id="ProtNLM"/>
    </source>
</evidence>
<dbReference type="RefSeq" id="WP_264075401.1">
    <property type="nucleotide sequence ID" value="NZ_CP076676.1"/>
</dbReference>
<evidence type="ECO:0000313" key="2">
    <source>
        <dbReference type="Proteomes" id="UP001163166"/>
    </source>
</evidence>
<proteinExistence type="predicted"/>
<dbReference type="SUPFAM" id="SSF56784">
    <property type="entry name" value="HAD-like"/>
    <property type="match status" value="1"/>
</dbReference>
<dbReference type="InterPro" id="IPR023214">
    <property type="entry name" value="HAD_sf"/>
</dbReference>
<dbReference type="Gene3D" id="1.10.150.400">
    <property type="match status" value="1"/>
</dbReference>
<sequence>MSFVSIAHTPRAENRFAWSFDVFDTFLVRACTTPTGVFERTYQLSRVSDLCPNMSEHFVQHRILAESRVREAARSRGQATEISIDQIYARFPFRLFGLKREDLDHLIEAEFSAELELCRINPDMLEQYRARRRTGNRVGFISDTYWNTEQLGRLLRACSPGLTWDFLYASCDHGSGKAEDLFATYLRQQGVDASSACHVGDSEHADVGGAKRHGIRSRHTPQAGPRLATRLLREDSLQQLMFKGQPTRLDHGARTLRRMMAARSAEKSAAHHLGATVVGPVLAAFDEFVATRRADLTADDRRVAIGFLGRDGFLSHRLWQQTRGEPAAYLEINRRVSLIASADTIGPICELIRKIPRIDAAKLQDMLKILPPALADYFGRCDGGIATGIELADALPSLIKPHEIETLAAGLRGRLLDYIRQQIPNLDDCTDLLLVDLGYSASVQKALSRVFKLAGLELRVHGCYLLALGDAWDDLAEQDTVSGLIDDLVLTPHLNRTLIRNAPMFEQICCSADGSVRDYADGHVLREPDPRPAAQIEVTSEIQAGVLTYASAARGVAREFGLDPYQDPGVAARATATTLGRLLLLPDEEELALFGSFQHDVNLGTDTLAPMIHSAAIGDQIVLRGLPTTCALSPPPMWMAGSFAARSPSHAYLYALFGAGQLSGEMVGDRPHGSLRIGLFGADGAGSLQEVSVLRTGFGGLRLRIPLSGAMRIAMIAVPLGRLAREGVIDGVMIQRGGTAAEAMRTDAFAPVAADRLGAAGLTRSGRHYLAPDDDGCLLIPVEPADGITIYTVAITPLGG</sequence>
<protein>
    <recommendedName>
        <fullName evidence="3">Haloacid dehalogenase-like hydrolase</fullName>
    </recommendedName>
</protein>
<gene>
    <name evidence="1" type="ORF">KQX62_03300</name>
</gene>
<dbReference type="CDD" id="cd01427">
    <property type="entry name" value="HAD_like"/>
    <property type="match status" value="1"/>
</dbReference>
<dbReference type="Proteomes" id="UP001163166">
    <property type="component" value="Chromosome"/>
</dbReference>
<evidence type="ECO:0000313" key="1">
    <source>
        <dbReference type="EMBL" id="UYO40356.1"/>
    </source>
</evidence>
<organism evidence="1 2">
    <name type="scientific">Rhodopseudomonas palustris</name>
    <dbReference type="NCBI Taxonomy" id="1076"/>
    <lineage>
        <taxon>Bacteria</taxon>
        <taxon>Pseudomonadati</taxon>
        <taxon>Pseudomonadota</taxon>
        <taxon>Alphaproteobacteria</taxon>
        <taxon>Hyphomicrobiales</taxon>
        <taxon>Nitrobacteraceae</taxon>
        <taxon>Rhodopseudomonas</taxon>
    </lineage>
</organism>
<dbReference type="EMBL" id="CP076676">
    <property type="protein sequence ID" value="UYO40356.1"/>
    <property type="molecule type" value="Genomic_DNA"/>
</dbReference>
<dbReference type="Gene3D" id="3.40.50.1000">
    <property type="entry name" value="HAD superfamily/HAD-like"/>
    <property type="match status" value="1"/>
</dbReference>
<dbReference type="AlphaFoldDB" id="A0AAX3E1G1"/>
<dbReference type="InterPro" id="IPR036412">
    <property type="entry name" value="HAD-like_sf"/>
</dbReference>
<accession>A0AAX3E1G1</accession>
<reference evidence="1" key="1">
    <citation type="journal article" date="2022" name="Biol. Control">
        <title>In silico genomic analysis of Rhodopseudomonas palustris strains revealed potential biocontrol agents and crop yield enhancers.</title>
        <authorList>
            <person name="Surachat K."/>
            <person name="Kantachote D."/>
            <person name="Deachamag P."/>
            <person name="Wonglapsuwan M."/>
        </authorList>
    </citation>
    <scope>NUCLEOTIDE SEQUENCE</scope>
    <source>
        <strain evidence="1">TLS06</strain>
    </source>
</reference>
<name>A0AAX3E1G1_RHOPL</name>